<evidence type="ECO:0000256" key="2">
    <source>
        <dbReference type="SAM" id="Phobius"/>
    </source>
</evidence>
<dbReference type="EMBL" id="JAAQQR010000009">
    <property type="protein sequence ID" value="NID06470.1"/>
    <property type="molecule type" value="Genomic_DNA"/>
</dbReference>
<dbReference type="InterPro" id="IPR036249">
    <property type="entry name" value="Thioredoxin-like_sf"/>
</dbReference>
<sequence length="279" mass="29896">MSGLPSKGRWQSGLGRGRPPRLVARLAALAFVTCTAAFAGVPPPPDLDARAGFDQHIGAAVPMNAPLTDADGRATSLAAITDGKPLLLAFGYYRCPNLCDLTLHAIASAAAGLPLRAGHDYAVTFVSIATEETAADAREAREMLVRMSPRGHAEDWHWTTAGPKSVAALTRATGFRYFKDPRDGQYVHPAGIVIVSPDGRVTQYFFGVDYDTHALRLALIDASKGRLGTVIDRLVLLCCGYDPSTGRYSLLVSRIMIALGCAFLLAMAFGALWLRRRTP</sequence>
<dbReference type="Proteomes" id="UP001429601">
    <property type="component" value="Unassembled WGS sequence"/>
</dbReference>
<accession>A0ABX0Q955</accession>
<dbReference type="SUPFAM" id="SSF52833">
    <property type="entry name" value="Thioredoxin-like"/>
    <property type="match status" value="1"/>
</dbReference>
<dbReference type="InterPro" id="IPR003782">
    <property type="entry name" value="SCO1/SenC"/>
</dbReference>
<keyword evidence="2" id="KW-1133">Transmembrane helix</keyword>
<gene>
    <name evidence="4" type="ORF">HBF26_16365</name>
</gene>
<name>A0ABX0Q955_9GAMM</name>
<feature type="chain" id="PRO_5047268571" evidence="3">
    <location>
        <begin position="40"/>
        <end position="279"/>
    </location>
</feature>
<keyword evidence="2" id="KW-0472">Membrane</keyword>
<comment type="caution">
    <text evidence="4">The sequence shown here is derived from an EMBL/GenBank/DDBJ whole genome shotgun (WGS) entry which is preliminary data.</text>
</comment>
<feature type="signal peptide" evidence="3">
    <location>
        <begin position="1"/>
        <end position="39"/>
    </location>
</feature>
<keyword evidence="5" id="KW-1185">Reference proteome</keyword>
<reference evidence="4 5" key="1">
    <citation type="journal article" date="2011" name="Curr. Microbiol.">
        <title>Luteibacter jiangsuensis sp. nov.: a methamidophos-degrading bacterium isolated from a methamidophos-manufacturing factory.</title>
        <authorList>
            <person name="Wang L."/>
            <person name="Wang G.L."/>
            <person name="Li S.P."/>
            <person name="Jiang J.D."/>
        </authorList>
    </citation>
    <scope>NUCLEOTIDE SEQUENCE [LARGE SCALE GENOMIC DNA]</scope>
    <source>
        <strain evidence="4 5">CGMCC 1.10133</strain>
    </source>
</reference>
<dbReference type="CDD" id="cd02968">
    <property type="entry name" value="SCO"/>
    <property type="match status" value="1"/>
</dbReference>
<dbReference type="PANTHER" id="PTHR12151">
    <property type="entry name" value="ELECTRON TRANSPORT PROTIN SCO1/SENC FAMILY MEMBER"/>
    <property type="match status" value="1"/>
</dbReference>
<evidence type="ECO:0000313" key="5">
    <source>
        <dbReference type="Proteomes" id="UP001429601"/>
    </source>
</evidence>
<organism evidence="4 5">
    <name type="scientific">Luteibacter jiangsuensis</name>
    <dbReference type="NCBI Taxonomy" id="637577"/>
    <lineage>
        <taxon>Bacteria</taxon>
        <taxon>Pseudomonadati</taxon>
        <taxon>Pseudomonadota</taxon>
        <taxon>Gammaproteobacteria</taxon>
        <taxon>Lysobacterales</taxon>
        <taxon>Rhodanobacteraceae</taxon>
        <taxon>Luteibacter</taxon>
    </lineage>
</organism>
<feature type="transmembrane region" description="Helical" evidence="2">
    <location>
        <begin position="251"/>
        <end position="274"/>
    </location>
</feature>
<evidence type="ECO:0000313" key="4">
    <source>
        <dbReference type="EMBL" id="NID06470.1"/>
    </source>
</evidence>
<keyword evidence="2" id="KW-0812">Transmembrane</keyword>
<proteinExistence type="inferred from homology"/>
<comment type="similarity">
    <text evidence="1">Belongs to the SCO1/2 family.</text>
</comment>
<keyword evidence="3" id="KW-0732">Signal</keyword>
<evidence type="ECO:0000256" key="3">
    <source>
        <dbReference type="SAM" id="SignalP"/>
    </source>
</evidence>
<dbReference type="Pfam" id="PF02630">
    <property type="entry name" value="SCO1-SenC"/>
    <property type="match status" value="1"/>
</dbReference>
<dbReference type="Gene3D" id="3.40.30.10">
    <property type="entry name" value="Glutaredoxin"/>
    <property type="match status" value="1"/>
</dbReference>
<dbReference type="PANTHER" id="PTHR12151:SF8">
    <property type="entry name" value="THIOREDOXIN DOMAIN-CONTAINING PROTEIN"/>
    <property type="match status" value="1"/>
</dbReference>
<dbReference type="RefSeq" id="WP_167128919.1">
    <property type="nucleotide sequence ID" value="NZ_JAAQQR010000009.1"/>
</dbReference>
<evidence type="ECO:0000256" key="1">
    <source>
        <dbReference type="ARBA" id="ARBA00010996"/>
    </source>
</evidence>
<protein>
    <submittedName>
        <fullName evidence="4">SCO family protein</fullName>
    </submittedName>
</protein>